<proteinExistence type="predicted"/>
<name>A0ABY5I1Y4_9FIRM</name>
<dbReference type="Pfam" id="PF06854">
    <property type="entry name" value="Phage_Gp15"/>
    <property type="match status" value="1"/>
</dbReference>
<dbReference type="InterPro" id="IPR009660">
    <property type="entry name" value="Phage_A500_Gp15"/>
</dbReference>
<gene>
    <name evidence="1" type="ORF">NMU03_00685</name>
</gene>
<dbReference type="Proteomes" id="UP001060112">
    <property type="component" value="Chromosome"/>
</dbReference>
<accession>A0ABY5I1Y4</accession>
<organism evidence="1 2">
    <name type="scientific">Allocoprobacillus halotolerans</name>
    <dbReference type="NCBI Taxonomy" id="2944914"/>
    <lineage>
        <taxon>Bacteria</taxon>
        <taxon>Bacillati</taxon>
        <taxon>Bacillota</taxon>
        <taxon>Erysipelotrichia</taxon>
        <taxon>Erysipelotrichales</taxon>
        <taxon>Erysipelotrichaceae</taxon>
        <taxon>Allocoprobacillus</taxon>
    </lineage>
</organism>
<protein>
    <submittedName>
        <fullName evidence="1">Bacteriophage Gp15 family protein</fullName>
    </submittedName>
</protein>
<dbReference type="EMBL" id="CP101620">
    <property type="protein sequence ID" value="UTY39383.1"/>
    <property type="molecule type" value="Genomic_DNA"/>
</dbReference>
<sequence>MINLLTDDLPRTVVVDHNSYMIYTDFRDYIELQQMIMDGVDDYAIVNYICGLYMNEKPSDLKKCVHAINTFMKGNVDGSKDGSHDGSFNGKKASRFAFSYKYDAPYIIGAF</sequence>
<evidence type="ECO:0000313" key="1">
    <source>
        <dbReference type="EMBL" id="UTY39383.1"/>
    </source>
</evidence>
<reference evidence="1" key="1">
    <citation type="submission" date="2022-07" db="EMBL/GenBank/DDBJ databases">
        <title>Faecal culturing of patients with breast cancer.</title>
        <authorList>
            <person name="Teng N.M.Y."/>
            <person name="Kiu R."/>
            <person name="Evans R."/>
            <person name="Baker D.J."/>
            <person name="Zenner C."/>
            <person name="Robinson S.D."/>
            <person name="Hall L.J."/>
        </authorList>
    </citation>
    <scope>NUCLEOTIDE SEQUENCE</scope>
    <source>
        <strain evidence="1">LH1062</strain>
    </source>
</reference>
<keyword evidence="2" id="KW-1185">Reference proteome</keyword>
<evidence type="ECO:0000313" key="2">
    <source>
        <dbReference type="Proteomes" id="UP001060112"/>
    </source>
</evidence>